<sequence>MLLTQICSYWRDVALDTSTIWEQLYHVSFVIRSQCPSRDVLRKGIHPADVEFLRWWSNNVYPRAPVLRLRLTWSKATRRGKVPEEDLGPFFTSFLSSAQYLDLGASYITVLQSWLRKAPLIFPNLQSLLLRCNKALSVDARGHSHRFQMIPIDTTHSPAIRKLYVERMVFFSKRPIESILPWTQLTHIRLVDTKIPSIMWSQLLRQCTNLQTGQFFVEMILNDVNEDLGPPPKAILAKLRQLHLTLDVKSRSHIENVFEGLQFPRLASFRFSAKAVALEELHRILTSMPMLTELQLFGRIPFQWHTNSVGFPSPEETEISLWNYVPHLERLFLDGSHVPNNQITQWFKSAYRTGWLQLGSGTNCLKRLDLTIEHPSDAIDKIARSQAALWVYHEGASTKRGEYAAKKLQHFIGRWKLEGVKIVLRDLGAPKIWSEHILSEDGLCPNFEDLGFYDQEIGLNDSYGL</sequence>
<dbReference type="OrthoDB" id="2269034at2759"/>
<keyword evidence="2" id="KW-1185">Reference proteome</keyword>
<evidence type="ECO:0000313" key="1">
    <source>
        <dbReference type="EMBL" id="KDR78220.1"/>
    </source>
</evidence>
<protein>
    <recommendedName>
        <fullName evidence="3">F-box domain-containing protein</fullName>
    </recommendedName>
</protein>
<dbReference type="AlphaFoldDB" id="A0A067T4V1"/>
<dbReference type="SUPFAM" id="SSF52047">
    <property type="entry name" value="RNI-like"/>
    <property type="match status" value="1"/>
</dbReference>
<evidence type="ECO:0000313" key="2">
    <source>
        <dbReference type="Proteomes" id="UP000027222"/>
    </source>
</evidence>
<proteinExistence type="predicted"/>
<reference evidence="2" key="1">
    <citation type="journal article" date="2014" name="Proc. Natl. Acad. Sci. U.S.A.">
        <title>Extensive sampling of basidiomycete genomes demonstrates inadequacy of the white-rot/brown-rot paradigm for wood decay fungi.</title>
        <authorList>
            <person name="Riley R."/>
            <person name="Salamov A.A."/>
            <person name="Brown D.W."/>
            <person name="Nagy L.G."/>
            <person name="Floudas D."/>
            <person name="Held B.W."/>
            <person name="Levasseur A."/>
            <person name="Lombard V."/>
            <person name="Morin E."/>
            <person name="Otillar R."/>
            <person name="Lindquist E.A."/>
            <person name="Sun H."/>
            <person name="LaButti K.M."/>
            <person name="Schmutz J."/>
            <person name="Jabbour D."/>
            <person name="Luo H."/>
            <person name="Baker S.E."/>
            <person name="Pisabarro A.G."/>
            <person name="Walton J.D."/>
            <person name="Blanchette R.A."/>
            <person name="Henrissat B."/>
            <person name="Martin F."/>
            <person name="Cullen D."/>
            <person name="Hibbett D.S."/>
            <person name="Grigoriev I.V."/>
        </authorList>
    </citation>
    <scope>NUCLEOTIDE SEQUENCE [LARGE SCALE GENOMIC DNA]</scope>
    <source>
        <strain evidence="2">CBS 339.88</strain>
    </source>
</reference>
<gene>
    <name evidence="1" type="ORF">GALMADRAFT_138342</name>
</gene>
<dbReference type="Proteomes" id="UP000027222">
    <property type="component" value="Unassembled WGS sequence"/>
</dbReference>
<evidence type="ECO:0008006" key="3">
    <source>
        <dbReference type="Google" id="ProtNLM"/>
    </source>
</evidence>
<organism evidence="1 2">
    <name type="scientific">Galerina marginata (strain CBS 339.88)</name>
    <dbReference type="NCBI Taxonomy" id="685588"/>
    <lineage>
        <taxon>Eukaryota</taxon>
        <taxon>Fungi</taxon>
        <taxon>Dikarya</taxon>
        <taxon>Basidiomycota</taxon>
        <taxon>Agaricomycotina</taxon>
        <taxon>Agaricomycetes</taxon>
        <taxon>Agaricomycetidae</taxon>
        <taxon>Agaricales</taxon>
        <taxon>Agaricineae</taxon>
        <taxon>Strophariaceae</taxon>
        <taxon>Galerina</taxon>
    </lineage>
</organism>
<dbReference type="Gene3D" id="3.80.10.10">
    <property type="entry name" value="Ribonuclease Inhibitor"/>
    <property type="match status" value="1"/>
</dbReference>
<name>A0A067T4V1_GALM3</name>
<dbReference type="HOGENOM" id="CLU_043832_0_0_1"/>
<accession>A0A067T4V1</accession>
<dbReference type="InterPro" id="IPR032675">
    <property type="entry name" value="LRR_dom_sf"/>
</dbReference>
<dbReference type="EMBL" id="KL142375">
    <property type="protein sequence ID" value="KDR78220.1"/>
    <property type="molecule type" value="Genomic_DNA"/>
</dbReference>